<dbReference type="GeneID" id="16025131"/>
<keyword evidence="1" id="KW-0812">Transmembrane</keyword>
<evidence type="ECO:0000313" key="2">
    <source>
        <dbReference type="EMBL" id="NOL61027.1"/>
    </source>
</evidence>
<dbReference type="RefSeq" id="WP_009886997.1">
    <property type="nucleotide sequence ID" value="NZ_CP133600.1"/>
</dbReference>
<dbReference type="AlphaFoldDB" id="A0A7K4FS90"/>
<evidence type="ECO:0000313" key="3">
    <source>
        <dbReference type="Proteomes" id="UP000546917"/>
    </source>
</evidence>
<keyword evidence="1" id="KW-0472">Membrane</keyword>
<dbReference type="EMBL" id="JABGBP010000407">
    <property type="protein sequence ID" value="NOL61027.1"/>
    <property type="molecule type" value="Genomic_DNA"/>
</dbReference>
<protein>
    <submittedName>
        <fullName evidence="2">Uncharacterized protein</fullName>
    </submittedName>
</protein>
<proteinExistence type="predicted"/>
<feature type="transmembrane region" description="Helical" evidence="1">
    <location>
        <begin position="12"/>
        <end position="31"/>
    </location>
</feature>
<dbReference type="Proteomes" id="UP000546917">
    <property type="component" value="Unassembled WGS sequence"/>
</dbReference>
<evidence type="ECO:0000256" key="1">
    <source>
        <dbReference type="SAM" id="Phobius"/>
    </source>
</evidence>
<name>A0A7K4FS90_9ARCH</name>
<accession>A0A7K4FS90</accession>
<reference evidence="2 3" key="1">
    <citation type="submission" date="2020-05" db="EMBL/GenBank/DDBJ databases">
        <authorList>
            <person name="Zhang R."/>
        </authorList>
    </citation>
    <scope>NUCLEOTIDE SEQUENCE [LARGE SCALE GENOMIC DNA]</scope>
    <source>
        <strain evidence="2 3">DSM 28986</strain>
    </source>
</reference>
<organism evidence="2 3">
    <name type="scientific">Ferroplasma acidiphilum</name>
    <dbReference type="NCBI Taxonomy" id="74969"/>
    <lineage>
        <taxon>Archaea</taxon>
        <taxon>Methanobacteriati</taxon>
        <taxon>Thermoplasmatota</taxon>
        <taxon>Thermoplasmata</taxon>
        <taxon>Thermoplasmatales</taxon>
        <taxon>Ferroplasmaceae</taxon>
        <taxon>Ferroplasma</taxon>
    </lineage>
</organism>
<comment type="caution">
    <text evidence="2">The sequence shown here is derived from an EMBL/GenBank/DDBJ whole genome shotgun (WGS) entry which is preliminary data.</text>
</comment>
<sequence length="110" mass="12648">MRFPFFETVLTVAIAVVMSVIAYVYLPGLYLSMRITKKQFLRTLPTALISIVIVITLFFLFNPQKLNLSDPLSYAWELIGSSMWIFIMDCRGYFLHFGKKNLRSTLEGVA</sequence>
<feature type="transmembrane region" description="Helical" evidence="1">
    <location>
        <begin position="73"/>
        <end position="94"/>
    </location>
</feature>
<keyword evidence="1" id="KW-1133">Transmembrane helix</keyword>
<gene>
    <name evidence="2" type="ORF">HLB00_09365</name>
</gene>
<feature type="transmembrane region" description="Helical" evidence="1">
    <location>
        <begin position="43"/>
        <end position="61"/>
    </location>
</feature>